<dbReference type="Proteomes" id="UP000033070">
    <property type="component" value="Chromosome"/>
</dbReference>
<keyword evidence="2" id="KW-1185">Reference proteome</keyword>
<evidence type="ECO:0000313" key="2">
    <source>
        <dbReference type="Proteomes" id="UP000033070"/>
    </source>
</evidence>
<evidence type="ECO:0000313" key="1">
    <source>
        <dbReference type="EMBL" id="BBE51467.1"/>
    </source>
</evidence>
<reference evidence="1 2" key="1">
    <citation type="submission" date="2018-06" db="EMBL/GenBank/DDBJ databases">
        <title>OYT1 Genome Sequencing.</title>
        <authorList>
            <person name="Kato S."/>
            <person name="Itoh T."/>
            <person name="Ohkuma M."/>
        </authorList>
    </citation>
    <scope>NUCLEOTIDE SEQUENCE [LARGE SCALE GENOMIC DNA]</scope>
    <source>
        <strain evidence="1 2">OYT1</strain>
    </source>
</reference>
<gene>
    <name evidence="1" type="ORF">OYT1_ch1941</name>
</gene>
<dbReference type="KEGG" id="fam:OYT1_ch1941"/>
<dbReference type="EMBL" id="AP018738">
    <property type="protein sequence ID" value="BBE51467.1"/>
    <property type="molecule type" value="Genomic_DNA"/>
</dbReference>
<dbReference type="AlphaFoldDB" id="A0A2Z6GDD4"/>
<organism evidence="1 2">
    <name type="scientific">Ferriphaselus amnicola</name>
    <dbReference type="NCBI Taxonomy" id="1188319"/>
    <lineage>
        <taxon>Bacteria</taxon>
        <taxon>Pseudomonadati</taxon>
        <taxon>Pseudomonadota</taxon>
        <taxon>Betaproteobacteria</taxon>
        <taxon>Nitrosomonadales</taxon>
        <taxon>Gallionellaceae</taxon>
        <taxon>Ferriphaselus</taxon>
    </lineage>
</organism>
<sequence length="40" mass="4103">MDFVATAALKIMAAHPLLQGALLGGIPHLGVYNLIGWGAT</sequence>
<name>A0A2Z6GDD4_9PROT</name>
<protein>
    <submittedName>
        <fullName evidence="1">Uncharacterized protein</fullName>
    </submittedName>
</protein>
<accession>A0A2Z6GDD4</accession>
<proteinExistence type="predicted"/>